<organism evidence="2 3">
    <name type="scientific">Alsobacter ponti</name>
    <dbReference type="NCBI Taxonomy" id="2962936"/>
    <lineage>
        <taxon>Bacteria</taxon>
        <taxon>Pseudomonadati</taxon>
        <taxon>Pseudomonadota</taxon>
        <taxon>Alphaproteobacteria</taxon>
        <taxon>Hyphomicrobiales</taxon>
        <taxon>Alsobacteraceae</taxon>
        <taxon>Alsobacter</taxon>
    </lineage>
</organism>
<comment type="caution">
    <text evidence="2">The sequence shown here is derived from an EMBL/GenBank/DDBJ whole genome shotgun (WGS) entry which is preliminary data.</text>
</comment>
<keyword evidence="1" id="KW-0472">Membrane</keyword>
<gene>
    <name evidence="2" type="ORF">NK718_18805</name>
</gene>
<keyword evidence="3" id="KW-1185">Reference proteome</keyword>
<evidence type="ECO:0000313" key="2">
    <source>
        <dbReference type="EMBL" id="MCP8940580.1"/>
    </source>
</evidence>
<dbReference type="RefSeq" id="WP_254745463.1">
    <property type="nucleotide sequence ID" value="NZ_JANCLU010000023.1"/>
</dbReference>
<proteinExistence type="predicted"/>
<name>A0ABT1LIN8_9HYPH</name>
<evidence type="ECO:0000256" key="1">
    <source>
        <dbReference type="SAM" id="Phobius"/>
    </source>
</evidence>
<sequence length="55" mass="5690">MKAQLITTQRSALTPLVVAGVVLAGTATGITIAAATMQALRWAYPAKALVVSMMM</sequence>
<evidence type="ECO:0000313" key="3">
    <source>
        <dbReference type="Proteomes" id="UP001205890"/>
    </source>
</evidence>
<dbReference type="EMBL" id="JANCLU010000023">
    <property type="protein sequence ID" value="MCP8940580.1"/>
    <property type="molecule type" value="Genomic_DNA"/>
</dbReference>
<accession>A0ABT1LIN8</accession>
<dbReference type="Proteomes" id="UP001205890">
    <property type="component" value="Unassembled WGS sequence"/>
</dbReference>
<feature type="transmembrane region" description="Helical" evidence="1">
    <location>
        <begin position="12"/>
        <end position="35"/>
    </location>
</feature>
<protein>
    <submittedName>
        <fullName evidence="2">Uncharacterized protein</fullName>
    </submittedName>
</protein>
<keyword evidence="1" id="KW-0812">Transmembrane</keyword>
<keyword evidence="1" id="KW-1133">Transmembrane helix</keyword>
<reference evidence="2 3" key="1">
    <citation type="submission" date="2022-07" db="EMBL/GenBank/DDBJ databases">
        <authorList>
            <person name="Li W.-J."/>
            <person name="Deng Q.-Q."/>
        </authorList>
    </citation>
    <scope>NUCLEOTIDE SEQUENCE [LARGE SCALE GENOMIC DNA]</scope>
    <source>
        <strain evidence="2 3">SYSU M60028</strain>
    </source>
</reference>